<sequence>MRAGTTAKTGADTDDADTSGTCRHCCTVRPDRNKDRTPDATPIIPILQP</sequence>
<name>A0ABQ2IW91_9PSEU</name>
<evidence type="ECO:0000313" key="2">
    <source>
        <dbReference type="EMBL" id="GGN28380.1"/>
    </source>
</evidence>
<protein>
    <submittedName>
        <fullName evidence="2">Uncharacterized protein</fullName>
    </submittedName>
</protein>
<evidence type="ECO:0000256" key="1">
    <source>
        <dbReference type="SAM" id="MobiDB-lite"/>
    </source>
</evidence>
<organism evidence="2 3">
    <name type="scientific">Lentzea pudingi</name>
    <dbReference type="NCBI Taxonomy" id="1789439"/>
    <lineage>
        <taxon>Bacteria</taxon>
        <taxon>Bacillati</taxon>
        <taxon>Actinomycetota</taxon>
        <taxon>Actinomycetes</taxon>
        <taxon>Pseudonocardiales</taxon>
        <taxon>Pseudonocardiaceae</taxon>
        <taxon>Lentzea</taxon>
    </lineage>
</organism>
<proteinExistence type="predicted"/>
<gene>
    <name evidence="2" type="ORF">GCM10011609_84490</name>
</gene>
<keyword evidence="3" id="KW-1185">Reference proteome</keyword>
<comment type="caution">
    <text evidence="2">The sequence shown here is derived from an EMBL/GenBank/DDBJ whole genome shotgun (WGS) entry which is preliminary data.</text>
</comment>
<dbReference type="EMBL" id="BMNC01000027">
    <property type="protein sequence ID" value="GGN28380.1"/>
    <property type="molecule type" value="Genomic_DNA"/>
</dbReference>
<accession>A0ABQ2IW91</accession>
<feature type="compositionally biased region" description="Low complexity" evidence="1">
    <location>
        <begin position="1"/>
        <end position="10"/>
    </location>
</feature>
<evidence type="ECO:0000313" key="3">
    <source>
        <dbReference type="Proteomes" id="UP000597656"/>
    </source>
</evidence>
<feature type="compositionally biased region" description="Basic and acidic residues" evidence="1">
    <location>
        <begin position="29"/>
        <end position="38"/>
    </location>
</feature>
<dbReference type="Proteomes" id="UP000597656">
    <property type="component" value="Unassembled WGS sequence"/>
</dbReference>
<feature type="region of interest" description="Disordered" evidence="1">
    <location>
        <begin position="1"/>
        <end position="49"/>
    </location>
</feature>
<reference evidence="3" key="1">
    <citation type="journal article" date="2019" name="Int. J. Syst. Evol. Microbiol.">
        <title>The Global Catalogue of Microorganisms (GCM) 10K type strain sequencing project: providing services to taxonomists for standard genome sequencing and annotation.</title>
        <authorList>
            <consortium name="The Broad Institute Genomics Platform"/>
            <consortium name="The Broad Institute Genome Sequencing Center for Infectious Disease"/>
            <person name="Wu L."/>
            <person name="Ma J."/>
        </authorList>
    </citation>
    <scope>NUCLEOTIDE SEQUENCE [LARGE SCALE GENOMIC DNA]</scope>
    <source>
        <strain evidence="3">CGMCC 4.7319</strain>
    </source>
</reference>